<dbReference type="InParanoid" id="A0A371RIR8"/>
<feature type="transmembrane region" description="Helical" evidence="1">
    <location>
        <begin position="85"/>
        <end position="103"/>
    </location>
</feature>
<keyword evidence="3" id="KW-1185">Reference proteome</keyword>
<comment type="caution">
    <text evidence="2">The sequence shown here is derived from an EMBL/GenBank/DDBJ whole genome shotgun (WGS) entry which is preliminary data.</text>
</comment>
<dbReference type="EMBL" id="QUQO01000001">
    <property type="protein sequence ID" value="RFB05355.1"/>
    <property type="molecule type" value="Genomic_DNA"/>
</dbReference>
<dbReference type="AlphaFoldDB" id="A0A371RIR8"/>
<keyword evidence="1" id="KW-0812">Transmembrane</keyword>
<keyword evidence="1" id="KW-1133">Transmembrane helix</keyword>
<sequence length="405" mass="43652">MADLPMRLVDVFSSPLGMMVLILAFLGIAGTIAWAFWDKQRAGHSATATNMPLTPVAPPMLNPNVTRPAIQTSVGSGADGGLRNIVIAIIGIVAVIIGAQFAIGRGGEQAGAQSAANNTPADDPINTASVPSSAPVLVDCDEGPVWTKRDEDRDVIVGIEREPIKSYVICAGRQSAQFDVIDFMAEEDGAFIFEPVWHPVDLPVLGTRNDEFYYKREFALSRDEFNMVAGPGSNVSDYDLFLAIGLAGWDIESGVADQRAANRGFHIARYVLEELRGEEDANDCRSPAVVYALSVGQYQPGGSTAAAENVAEATRKMVGAGTPVAQLTRQSAPILFGVRYLQKSEIVPKNETQAERRARAERQHRALIEDFLRSQGSSIAGFNLREFGTPQTLFVERACSRAAIQ</sequence>
<feature type="transmembrane region" description="Helical" evidence="1">
    <location>
        <begin position="16"/>
        <end position="37"/>
    </location>
</feature>
<evidence type="ECO:0000313" key="3">
    <source>
        <dbReference type="Proteomes" id="UP000264589"/>
    </source>
</evidence>
<evidence type="ECO:0000256" key="1">
    <source>
        <dbReference type="SAM" id="Phobius"/>
    </source>
</evidence>
<proteinExistence type="predicted"/>
<keyword evidence="1" id="KW-0472">Membrane</keyword>
<protein>
    <submittedName>
        <fullName evidence="2">Uncharacterized protein</fullName>
    </submittedName>
</protein>
<dbReference type="Proteomes" id="UP000264589">
    <property type="component" value="Unassembled WGS sequence"/>
</dbReference>
<organism evidence="2 3">
    <name type="scientific">Parvularcula marina</name>
    <dbReference type="NCBI Taxonomy" id="2292771"/>
    <lineage>
        <taxon>Bacteria</taxon>
        <taxon>Pseudomonadati</taxon>
        <taxon>Pseudomonadota</taxon>
        <taxon>Alphaproteobacteria</taxon>
        <taxon>Parvularculales</taxon>
        <taxon>Parvularculaceae</taxon>
        <taxon>Parvularcula</taxon>
    </lineage>
</organism>
<name>A0A371RIR8_9PROT</name>
<gene>
    <name evidence="2" type="ORF">DX908_08850</name>
</gene>
<accession>A0A371RIR8</accession>
<evidence type="ECO:0000313" key="2">
    <source>
        <dbReference type="EMBL" id="RFB05355.1"/>
    </source>
</evidence>
<reference evidence="2 3" key="1">
    <citation type="submission" date="2018-08" db="EMBL/GenBank/DDBJ databases">
        <title>Parvularcula sp. SM1705, isolated from surface water of the South Sea China.</title>
        <authorList>
            <person name="Sun L."/>
        </authorList>
    </citation>
    <scope>NUCLEOTIDE SEQUENCE [LARGE SCALE GENOMIC DNA]</scope>
    <source>
        <strain evidence="2 3">SM1705</strain>
    </source>
</reference>
<dbReference type="OrthoDB" id="9902377at2"/>
<dbReference type="RefSeq" id="WP_116391987.1">
    <property type="nucleotide sequence ID" value="NZ_QUQO01000001.1"/>
</dbReference>